<comment type="caution">
    <text evidence="1">The sequence shown here is derived from an EMBL/GenBank/DDBJ whole genome shotgun (WGS) entry which is preliminary data.</text>
</comment>
<dbReference type="Proteomes" id="UP001196915">
    <property type="component" value="Unassembled WGS sequence"/>
</dbReference>
<dbReference type="EMBL" id="JAHPMX010000030">
    <property type="protein sequence ID" value="MBU9360494.1"/>
    <property type="molecule type" value="Genomic_DNA"/>
</dbReference>
<gene>
    <name evidence="1" type="ORF">KTE52_29655</name>
</gene>
<evidence type="ECO:0000313" key="1">
    <source>
        <dbReference type="EMBL" id="MBU9360494.1"/>
    </source>
</evidence>
<sequence>MFEVGTDRLSEDSGEAVAQLLNLHQAARPTTVHLVREADEVGRLFIIQQYGEWKCQTWKTPIHVSDHIGAGGEKALACLSVTLNLLYKYHASSNGLHVLIRSYQLPSDACSAILEGSTHPLGPLEGTAYECPWWEDFWDETEFRKDHEYWPGYRALCERIYRVVSLNKSLNDARDRIDRRNHPLLRGEHAAWESEHASD</sequence>
<accession>A0AAP2MS52</accession>
<organism evidence="1 2">
    <name type="scientific">Burkholderia multivorans</name>
    <dbReference type="NCBI Taxonomy" id="87883"/>
    <lineage>
        <taxon>Bacteria</taxon>
        <taxon>Pseudomonadati</taxon>
        <taxon>Pseudomonadota</taxon>
        <taxon>Betaproteobacteria</taxon>
        <taxon>Burkholderiales</taxon>
        <taxon>Burkholderiaceae</taxon>
        <taxon>Burkholderia</taxon>
        <taxon>Burkholderia cepacia complex</taxon>
    </lineage>
</organism>
<dbReference type="AlphaFoldDB" id="A0AAP2MS52"/>
<reference evidence="1" key="1">
    <citation type="submission" date="2021-06" db="EMBL/GenBank/DDBJ databases">
        <title>A collection of bacterial strains from the Burkholderia cepacia Research Laboratory and Repository.</title>
        <authorList>
            <person name="Lipuma J."/>
            <person name="Spilker T."/>
        </authorList>
    </citation>
    <scope>NUCLEOTIDE SEQUENCE</scope>
    <source>
        <strain evidence="1">AU37435</strain>
    </source>
</reference>
<proteinExistence type="predicted"/>
<protein>
    <submittedName>
        <fullName evidence="1">Uncharacterized protein</fullName>
    </submittedName>
</protein>
<evidence type="ECO:0000313" key="2">
    <source>
        <dbReference type="Proteomes" id="UP001196915"/>
    </source>
</evidence>
<name>A0AAP2MS52_9BURK</name>